<protein>
    <submittedName>
        <fullName evidence="1">Uncharacterized protein</fullName>
    </submittedName>
</protein>
<name>A0A9D3XKC1_9SAUR</name>
<sequence>MQTGDLLLEWTDNAGQQQITVGLWYEKVRELWGSGGSLEGIFLPTISTGFRPLNIFHNITTHQYKVCHRNRITFSLPRGMAFRIRVATCHFLGQSKKAPCHCTCFVDKERVSIPKTVNHSTKFI</sequence>
<organism evidence="1 2">
    <name type="scientific">Mauremys mutica</name>
    <name type="common">yellowpond turtle</name>
    <dbReference type="NCBI Taxonomy" id="74926"/>
    <lineage>
        <taxon>Eukaryota</taxon>
        <taxon>Metazoa</taxon>
        <taxon>Chordata</taxon>
        <taxon>Craniata</taxon>
        <taxon>Vertebrata</taxon>
        <taxon>Euteleostomi</taxon>
        <taxon>Archelosauria</taxon>
        <taxon>Testudinata</taxon>
        <taxon>Testudines</taxon>
        <taxon>Cryptodira</taxon>
        <taxon>Durocryptodira</taxon>
        <taxon>Testudinoidea</taxon>
        <taxon>Geoemydidae</taxon>
        <taxon>Geoemydinae</taxon>
        <taxon>Mauremys</taxon>
    </lineage>
</organism>
<dbReference type="EMBL" id="JAHDVG010000466">
    <property type="protein sequence ID" value="KAH1183069.1"/>
    <property type="molecule type" value="Genomic_DNA"/>
</dbReference>
<reference evidence="1" key="1">
    <citation type="submission" date="2021-09" db="EMBL/GenBank/DDBJ databases">
        <title>The genome of Mauremys mutica provides insights into the evolution of semi-aquatic lifestyle.</title>
        <authorList>
            <person name="Gong S."/>
            <person name="Gao Y."/>
        </authorList>
    </citation>
    <scope>NUCLEOTIDE SEQUENCE</scope>
    <source>
        <strain evidence="1">MM-2020</strain>
        <tissue evidence="1">Muscle</tissue>
    </source>
</reference>
<comment type="caution">
    <text evidence="1">The sequence shown here is derived from an EMBL/GenBank/DDBJ whole genome shotgun (WGS) entry which is preliminary data.</text>
</comment>
<evidence type="ECO:0000313" key="2">
    <source>
        <dbReference type="Proteomes" id="UP000827986"/>
    </source>
</evidence>
<keyword evidence="2" id="KW-1185">Reference proteome</keyword>
<evidence type="ECO:0000313" key="1">
    <source>
        <dbReference type="EMBL" id="KAH1183069.1"/>
    </source>
</evidence>
<accession>A0A9D3XKC1</accession>
<gene>
    <name evidence="1" type="ORF">KIL84_004561</name>
</gene>
<proteinExistence type="predicted"/>
<dbReference type="AlphaFoldDB" id="A0A9D3XKC1"/>
<dbReference type="Proteomes" id="UP000827986">
    <property type="component" value="Unassembled WGS sequence"/>
</dbReference>